<dbReference type="EMBL" id="JAAGNZ010000001">
    <property type="protein sequence ID" value="NEU67568.1"/>
    <property type="molecule type" value="Genomic_DNA"/>
</dbReference>
<evidence type="ECO:0000313" key="2">
    <source>
        <dbReference type="EMBL" id="NEU67568.1"/>
    </source>
</evidence>
<dbReference type="InterPro" id="IPR024775">
    <property type="entry name" value="DinB-like"/>
</dbReference>
<sequence>MARVTSTTLLTQLQNDVLDIQRIVEQEFSPLSNTQLLESAMPTQWSIAQCLDHLNSYGLYYLPLMERAIQTAEATNLAAKTVFTSSWLGNYFATSMRPDANGRIRLKSKAVKNHTPADQLNAQNVLNEFLRQQAQLETLLDRAKAVDLAGSRIPISIARWIKLSLGDTFRFLIAHEQRHVLQAQRVLKALVIPTTTTPLTEPYAS</sequence>
<evidence type="ECO:0000313" key="3">
    <source>
        <dbReference type="Proteomes" id="UP000477386"/>
    </source>
</evidence>
<dbReference type="RefSeq" id="WP_164037801.1">
    <property type="nucleotide sequence ID" value="NZ_JAAGNZ010000001.1"/>
</dbReference>
<dbReference type="AlphaFoldDB" id="A0A6M0IH84"/>
<dbReference type="Gene3D" id="1.20.120.450">
    <property type="entry name" value="dinb family like domain"/>
    <property type="match status" value="1"/>
</dbReference>
<comment type="caution">
    <text evidence="2">The sequence shown here is derived from an EMBL/GenBank/DDBJ whole genome shotgun (WGS) entry which is preliminary data.</text>
</comment>
<reference evidence="2 3" key="1">
    <citation type="submission" date="2020-02" db="EMBL/GenBank/DDBJ databases">
        <title>Draft genome sequence of two Spirosoma agri KCTC 52727 and Spirosoma terrae KCTC 52035.</title>
        <authorList>
            <person name="Rojas J."/>
            <person name="Ambika Manirajan B."/>
            <person name="Ratering S."/>
            <person name="Suarez C."/>
            <person name="Schnell S."/>
        </authorList>
    </citation>
    <scope>NUCLEOTIDE SEQUENCE [LARGE SCALE GENOMIC DNA]</scope>
    <source>
        <strain evidence="2 3">KCTC 52727</strain>
    </source>
</reference>
<organism evidence="2 3">
    <name type="scientific">Spirosoma agri</name>
    <dbReference type="NCBI Taxonomy" id="1987381"/>
    <lineage>
        <taxon>Bacteria</taxon>
        <taxon>Pseudomonadati</taxon>
        <taxon>Bacteroidota</taxon>
        <taxon>Cytophagia</taxon>
        <taxon>Cytophagales</taxon>
        <taxon>Cytophagaceae</taxon>
        <taxon>Spirosoma</taxon>
    </lineage>
</organism>
<dbReference type="InterPro" id="IPR034660">
    <property type="entry name" value="DinB/YfiT-like"/>
</dbReference>
<keyword evidence="3" id="KW-1185">Reference proteome</keyword>
<dbReference type="SUPFAM" id="SSF109854">
    <property type="entry name" value="DinB/YfiT-like putative metalloenzymes"/>
    <property type="match status" value="1"/>
</dbReference>
<dbReference type="Pfam" id="PF12867">
    <property type="entry name" value="DinB_2"/>
    <property type="match status" value="1"/>
</dbReference>
<dbReference type="Proteomes" id="UP000477386">
    <property type="component" value="Unassembled WGS sequence"/>
</dbReference>
<protein>
    <submittedName>
        <fullName evidence="2">DinB family protein</fullName>
    </submittedName>
</protein>
<accession>A0A6M0IH84</accession>
<name>A0A6M0IH84_9BACT</name>
<evidence type="ECO:0000259" key="1">
    <source>
        <dbReference type="Pfam" id="PF12867"/>
    </source>
</evidence>
<gene>
    <name evidence="2" type="ORF">GK091_11800</name>
</gene>
<proteinExistence type="predicted"/>
<feature type="domain" description="DinB-like" evidence="1">
    <location>
        <begin position="24"/>
        <end position="183"/>
    </location>
</feature>